<reference evidence="1" key="2">
    <citation type="submission" date="2025-08" db="UniProtKB">
        <authorList>
            <consortium name="Ensembl"/>
        </authorList>
    </citation>
    <scope>IDENTIFICATION</scope>
    <source>
        <strain evidence="1">Glennie</strain>
    </source>
</reference>
<name>A0A6I8MXG0_ORNAN</name>
<evidence type="ECO:0000313" key="1">
    <source>
        <dbReference type="Ensembl" id="ENSOANP00000033410.1"/>
    </source>
</evidence>
<dbReference type="GeneTree" id="ENSGT00970000193562"/>
<dbReference type="OMA" id="QRCVEMH"/>
<proteinExistence type="predicted"/>
<dbReference type="AlphaFoldDB" id="A0A6I8MXG0"/>
<evidence type="ECO:0000313" key="2">
    <source>
        <dbReference type="Proteomes" id="UP000002279"/>
    </source>
</evidence>
<reference evidence="1 2" key="1">
    <citation type="journal article" date="2008" name="Nature">
        <title>Genome analysis of the platypus reveals unique signatures of evolution.</title>
        <authorList>
            <person name="Warren W.C."/>
            <person name="Hillier L.W."/>
            <person name="Marshall Graves J.A."/>
            <person name="Birney E."/>
            <person name="Ponting C.P."/>
            <person name="Grutzner F."/>
            <person name="Belov K."/>
            <person name="Miller W."/>
            <person name="Clarke L."/>
            <person name="Chinwalla A.T."/>
            <person name="Yang S.P."/>
            <person name="Heger A."/>
            <person name="Locke D.P."/>
            <person name="Miethke P."/>
            <person name="Waters P.D."/>
            <person name="Veyrunes F."/>
            <person name="Fulton L."/>
            <person name="Fulton B."/>
            <person name="Graves T."/>
            <person name="Wallis J."/>
            <person name="Puente X.S."/>
            <person name="Lopez-Otin C."/>
            <person name="Ordonez G.R."/>
            <person name="Eichler E.E."/>
            <person name="Chen L."/>
            <person name="Cheng Z."/>
            <person name="Deakin J.E."/>
            <person name="Alsop A."/>
            <person name="Thompson K."/>
            <person name="Kirby P."/>
            <person name="Papenfuss A.T."/>
            <person name="Wakefield M.J."/>
            <person name="Olender T."/>
            <person name="Lancet D."/>
            <person name="Huttley G.A."/>
            <person name="Smit A.F."/>
            <person name="Pask A."/>
            <person name="Temple-Smith P."/>
            <person name="Batzer M.A."/>
            <person name="Walker J.A."/>
            <person name="Konkel M.K."/>
            <person name="Harris R.S."/>
            <person name="Whittington C.M."/>
            <person name="Wong E.S."/>
            <person name="Gemmell N.J."/>
            <person name="Buschiazzo E."/>
            <person name="Vargas Jentzsch I.M."/>
            <person name="Merkel A."/>
            <person name="Schmitz J."/>
            <person name="Zemann A."/>
            <person name="Churakov G."/>
            <person name="Kriegs J.O."/>
            <person name="Brosius J."/>
            <person name="Murchison E.P."/>
            <person name="Sachidanandam R."/>
            <person name="Smith C."/>
            <person name="Hannon G.J."/>
            <person name="Tsend-Ayush E."/>
            <person name="McMillan D."/>
            <person name="Attenborough R."/>
            <person name="Rens W."/>
            <person name="Ferguson-Smith M."/>
            <person name="Lefevre C.M."/>
            <person name="Sharp J.A."/>
            <person name="Nicholas K.R."/>
            <person name="Ray D.A."/>
            <person name="Kube M."/>
            <person name="Reinhardt R."/>
            <person name="Pringle T.H."/>
            <person name="Taylor J."/>
            <person name="Jones R.C."/>
            <person name="Nixon B."/>
            <person name="Dacheux J.L."/>
            <person name="Niwa H."/>
            <person name="Sekita Y."/>
            <person name="Huang X."/>
            <person name="Stark A."/>
            <person name="Kheradpour P."/>
            <person name="Kellis M."/>
            <person name="Flicek P."/>
            <person name="Chen Y."/>
            <person name="Webber C."/>
            <person name="Hardison R."/>
            <person name="Nelson J."/>
            <person name="Hallsworth-Pepin K."/>
            <person name="Delehaunty K."/>
            <person name="Markovic C."/>
            <person name="Minx P."/>
            <person name="Feng Y."/>
            <person name="Kremitzki C."/>
            <person name="Mitreva M."/>
            <person name="Glasscock J."/>
            <person name="Wylie T."/>
            <person name="Wohldmann P."/>
            <person name="Thiru P."/>
            <person name="Nhan M.N."/>
            <person name="Pohl C.S."/>
            <person name="Smith S.M."/>
            <person name="Hou S."/>
            <person name="Nefedov M."/>
            <person name="de Jong P.J."/>
            <person name="Renfree M.B."/>
            <person name="Mardis E.R."/>
            <person name="Wilson R.K."/>
        </authorList>
    </citation>
    <scope>NUCLEOTIDE SEQUENCE [LARGE SCALE GENOMIC DNA]</scope>
    <source>
        <strain evidence="1 2">Glennie</strain>
    </source>
</reference>
<dbReference type="Bgee" id="ENSOANG00000049521">
    <property type="expression patterns" value="Expressed in testis and 5 other cell types or tissues"/>
</dbReference>
<reference evidence="1" key="3">
    <citation type="submission" date="2025-09" db="UniProtKB">
        <authorList>
            <consortium name="Ensembl"/>
        </authorList>
    </citation>
    <scope>IDENTIFICATION</scope>
    <source>
        <strain evidence="1">Glennie</strain>
    </source>
</reference>
<accession>A0A6I8MXG0</accession>
<dbReference type="Proteomes" id="UP000002279">
    <property type="component" value="Chromosome 2"/>
</dbReference>
<organism evidence="1 2">
    <name type="scientific">Ornithorhynchus anatinus</name>
    <name type="common">Duckbill platypus</name>
    <dbReference type="NCBI Taxonomy" id="9258"/>
    <lineage>
        <taxon>Eukaryota</taxon>
        <taxon>Metazoa</taxon>
        <taxon>Chordata</taxon>
        <taxon>Craniata</taxon>
        <taxon>Vertebrata</taxon>
        <taxon>Euteleostomi</taxon>
        <taxon>Mammalia</taxon>
        <taxon>Monotremata</taxon>
        <taxon>Ornithorhynchidae</taxon>
        <taxon>Ornithorhynchus</taxon>
    </lineage>
</organism>
<keyword evidence="2" id="KW-1185">Reference proteome</keyword>
<protein>
    <submittedName>
        <fullName evidence="1">Uncharacterized protein</fullName>
    </submittedName>
</protein>
<dbReference type="Ensembl" id="ENSOANT00000076870.1">
    <property type="protein sequence ID" value="ENSOANP00000033410.1"/>
    <property type="gene ID" value="ENSOANG00000049521.1"/>
</dbReference>
<dbReference type="InParanoid" id="A0A6I8MXG0"/>
<sequence length="89" mass="9727">MRRLTSRRFPEALWPGIPKIHIPLDVHSDLKLGFSSPGGAERLQGCDEMHQAGVLQSGSGEPCESVVQSHHTINTDTIPKFRSGLVHAC</sequence>